<dbReference type="InterPro" id="IPR033579">
    <property type="entry name" value="TMEM128"/>
</dbReference>
<gene>
    <name evidence="2" type="primary">TMEM128</name>
</gene>
<proteinExistence type="evidence at transcript level"/>
<keyword evidence="1" id="KW-1133">Transmembrane helix</keyword>
<keyword evidence="1 2" id="KW-0812">Transmembrane</keyword>
<dbReference type="PANTHER" id="PTHR31134:SF1">
    <property type="entry name" value="TRANSMEMBRANE PROTEIN 128"/>
    <property type="match status" value="1"/>
</dbReference>
<feature type="non-terminal residue" evidence="2">
    <location>
        <position position="1"/>
    </location>
</feature>
<feature type="transmembrane region" description="Helical" evidence="1">
    <location>
        <begin position="121"/>
        <end position="142"/>
    </location>
</feature>
<dbReference type="OrthoDB" id="58903at2759"/>
<evidence type="ECO:0000313" key="2">
    <source>
        <dbReference type="EMBL" id="CDG69718.1"/>
    </source>
</evidence>
<keyword evidence="1" id="KW-0472">Membrane</keyword>
<evidence type="ECO:0000256" key="1">
    <source>
        <dbReference type="SAM" id="Phobius"/>
    </source>
</evidence>
<protein>
    <submittedName>
        <fullName evidence="2">Transmembrane protein 128</fullName>
    </submittedName>
</protein>
<dbReference type="PANTHER" id="PTHR31134">
    <property type="entry name" value="TRANSMEMBRANE PROTEIN 128"/>
    <property type="match status" value="1"/>
</dbReference>
<feature type="transmembrane region" description="Helical" evidence="1">
    <location>
        <begin position="148"/>
        <end position="167"/>
    </location>
</feature>
<reference evidence="2" key="1">
    <citation type="journal article" date="2013" name="Genome Biol. Evol.">
        <title>Punctuated emergences of genetic and phenotypic innovations in eumetazoan, bilaterian, euteleostome, and hominidae ancestors.</title>
        <authorList>
            <person name="Wenger Y."/>
            <person name="Galliot B."/>
        </authorList>
    </citation>
    <scope>NUCLEOTIDE SEQUENCE</scope>
    <source>
        <tissue evidence="2">Whole animals</tissue>
    </source>
</reference>
<dbReference type="EMBL" id="HAAD01003486">
    <property type="protein sequence ID" value="CDG69718.1"/>
    <property type="molecule type" value="mRNA"/>
</dbReference>
<accession>T2MBU9</accession>
<feature type="transmembrane region" description="Helical" evidence="1">
    <location>
        <begin position="84"/>
        <end position="109"/>
    </location>
</feature>
<dbReference type="AlphaFoldDB" id="T2MBU9"/>
<dbReference type="Pfam" id="PF20479">
    <property type="entry name" value="TMEM128"/>
    <property type="match status" value="1"/>
</dbReference>
<sequence>TFLKKMSESASLLGVPRCRSRKFDEFTEDNFNDKNEQILEKYKKQTSISHYLHIIFWMLAGIATFHYTDFYIALRVDTRIERLYLYPGLAMIFVSVLIAVVMIGYYHYYKGISDYEVHCPFAVPVATVLFITGMVIMCIALWPVWNVFTPFILITMFMGTIFSLSLLPI</sequence>
<name>T2MBU9_HYDVU</name>
<organism evidence="2">
    <name type="scientific">Hydra vulgaris</name>
    <name type="common">Hydra</name>
    <name type="synonym">Hydra attenuata</name>
    <dbReference type="NCBI Taxonomy" id="6087"/>
    <lineage>
        <taxon>Eukaryota</taxon>
        <taxon>Metazoa</taxon>
        <taxon>Cnidaria</taxon>
        <taxon>Hydrozoa</taxon>
        <taxon>Hydroidolina</taxon>
        <taxon>Anthoathecata</taxon>
        <taxon>Aplanulata</taxon>
        <taxon>Hydridae</taxon>
        <taxon>Hydra</taxon>
    </lineage>
</organism>
<feature type="transmembrane region" description="Helical" evidence="1">
    <location>
        <begin position="51"/>
        <end position="72"/>
    </location>
</feature>